<dbReference type="NCBIfam" id="TIGR03898">
    <property type="entry name" value="lanti_MRSA_kill"/>
    <property type="match status" value="1"/>
</dbReference>
<dbReference type="RefSeq" id="WP_220209760.1">
    <property type="nucleotide sequence ID" value="NZ_BNJK01000002.1"/>
</dbReference>
<protein>
    <recommendedName>
        <fullName evidence="4">Mersacidin/lichenicidin family type 2 lantibiotic</fullName>
    </recommendedName>
</protein>
<keyword evidence="3" id="KW-1185">Reference proteome</keyword>
<evidence type="ECO:0000256" key="1">
    <source>
        <dbReference type="SAM" id="MobiDB-lite"/>
    </source>
</evidence>
<evidence type="ECO:0000313" key="3">
    <source>
        <dbReference type="Proteomes" id="UP000597444"/>
    </source>
</evidence>
<proteinExistence type="predicted"/>
<comment type="caution">
    <text evidence="2">The sequence shown here is derived from an EMBL/GenBank/DDBJ whole genome shotgun (WGS) entry which is preliminary data.</text>
</comment>
<organism evidence="2 3">
    <name type="scientific">Reticulibacter mediterranei</name>
    <dbReference type="NCBI Taxonomy" id="2778369"/>
    <lineage>
        <taxon>Bacteria</taxon>
        <taxon>Bacillati</taxon>
        <taxon>Chloroflexota</taxon>
        <taxon>Ktedonobacteria</taxon>
        <taxon>Ktedonobacterales</taxon>
        <taxon>Reticulibacteraceae</taxon>
        <taxon>Reticulibacter</taxon>
    </lineage>
</organism>
<dbReference type="EMBL" id="BNJK01000002">
    <property type="protein sequence ID" value="GHO99099.1"/>
    <property type="molecule type" value="Genomic_DNA"/>
</dbReference>
<feature type="region of interest" description="Disordered" evidence="1">
    <location>
        <begin position="1"/>
        <end position="55"/>
    </location>
</feature>
<dbReference type="InterPro" id="IPR027635">
    <property type="entry name" value="Lantibiotic2_lead_pep_dom"/>
</dbReference>
<sequence>MSTEEIIRAWKAENDEEKNEDAPANPAGEELSDEELGGVEGGSEAPPDGSAGTACSCAKFSC</sequence>
<feature type="compositionally biased region" description="Basic and acidic residues" evidence="1">
    <location>
        <begin position="1"/>
        <end position="13"/>
    </location>
</feature>
<gene>
    <name evidence="2" type="ORF">KSF_091470</name>
</gene>
<dbReference type="GO" id="GO:0042742">
    <property type="term" value="P:defense response to bacterium"/>
    <property type="evidence" value="ECO:0007669"/>
    <property type="project" value="InterPro"/>
</dbReference>
<dbReference type="AlphaFoldDB" id="A0A8J3N5I2"/>
<accession>A0A8J3N5I2</accession>
<evidence type="ECO:0000313" key="2">
    <source>
        <dbReference type="EMBL" id="GHO99099.1"/>
    </source>
</evidence>
<dbReference type="Proteomes" id="UP000597444">
    <property type="component" value="Unassembled WGS sequence"/>
</dbReference>
<name>A0A8J3N5I2_9CHLR</name>
<evidence type="ECO:0008006" key="4">
    <source>
        <dbReference type="Google" id="ProtNLM"/>
    </source>
</evidence>
<reference evidence="2" key="1">
    <citation type="submission" date="2020-10" db="EMBL/GenBank/DDBJ databases">
        <title>Taxonomic study of unclassified bacteria belonging to the class Ktedonobacteria.</title>
        <authorList>
            <person name="Yabe S."/>
            <person name="Wang C.M."/>
            <person name="Zheng Y."/>
            <person name="Sakai Y."/>
            <person name="Cavaletti L."/>
            <person name="Monciardini P."/>
            <person name="Donadio S."/>
        </authorList>
    </citation>
    <scope>NUCLEOTIDE SEQUENCE</scope>
    <source>
        <strain evidence="2">ID150040</strain>
    </source>
</reference>